<dbReference type="InterPro" id="IPR029017">
    <property type="entry name" value="Enolase-like_N"/>
</dbReference>
<feature type="domain" description="Enolase C-terminal" evidence="3">
    <location>
        <begin position="147"/>
        <end position="364"/>
    </location>
</feature>
<evidence type="ECO:0008006" key="5">
    <source>
        <dbReference type="Google" id="ProtNLM"/>
    </source>
</evidence>
<dbReference type="Pfam" id="PF02746">
    <property type="entry name" value="MR_MLE_N"/>
    <property type="match status" value="1"/>
</dbReference>
<organism evidence="4">
    <name type="scientific">marine metagenome</name>
    <dbReference type="NCBI Taxonomy" id="408172"/>
    <lineage>
        <taxon>unclassified sequences</taxon>
        <taxon>metagenomes</taxon>
        <taxon>ecological metagenomes</taxon>
    </lineage>
</organism>
<dbReference type="AlphaFoldDB" id="A0A381YXJ4"/>
<protein>
    <recommendedName>
        <fullName evidence="5">Mandelate racemase/muconate lactonizing enzyme C-terminal domain-containing protein</fullName>
    </recommendedName>
</protein>
<dbReference type="InterPro" id="IPR036849">
    <property type="entry name" value="Enolase-like_C_sf"/>
</dbReference>
<dbReference type="CDD" id="cd03316">
    <property type="entry name" value="MR_like"/>
    <property type="match status" value="1"/>
</dbReference>
<gene>
    <name evidence="4" type="ORF">METZ01_LOCUS134147</name>
</gene>
<dbReference type="PANTHER" id="PTHR48080:SF2">
    <property type="entry name" value="D-GALACTONATE DEHYDRATASE"/>
    <property type="match status" value="1"/>
</dbReference>
<evidence type="ECO:0000259" key="2">
    <source>
        <dbReference type="Pfam" id="PF02746"/>
    </source>
</evidence>
<dbReference type="InterPro" id="IPR029065">
    <property type="entry name" value="Enolase_C-like"/>
</dbReference>
<evidence type="ECO:0000313" key="4">
    <source>
        <dbReference type="EMBL" id="SVA81293.1"/>
    </source>
</evidence>
<dbReference type="PANTHER" id="PTHR48080">
    <property type="entry name" value="D-GALACTONATE DEHYDRATASE-RELATED"/>
    <property type="match status" value="1"/>
</dbReference>
<proteinExistence type="predicted"/>
<dbReference type="InterPro" id="IPR018110">
    <property type="entry name" value="Mandel_Rmase/mucon_lact_enz_CS"/>
</dbReference>
<dbReference type="InterPro" id="IPR034593">
    <property type="entry name" value="DgoD-like"/>
</dbReference>
<evidence type="ECO:0000256" key="1">
    <source>
        <dbReference type="ARBA" id="ARBA00023239"/>
    </source>
</evidence>
<dbReference type="SFLD" id="SFLDS00001">
    <property type="entry name" value="Enolase"/>
    <property type="match status" value="1"/>
</dbReference>
<dbReference type="SFLD" id="SFLDG00179">
    <property type="entry name" value="mandelate_racemase"/>
    <property type="match status" value="1"/>
</dbReference>
<accession>A0A381YXJ4</accession>
<keyword evidence="1" id="KW-0456">Lyase</keyword>
<dbReference type="Gene3D" id="3.20.20.120">
    <property type="entry name" value="Enolase-like C-terminal domain"/>
    <property type="match status" value="1"/>
</dbReference>
<dbReference type="GO" id="GO:0009063">
    <property type="term" value="P:amino acid catabolic process"/>
    <property type="evidence" value="ECO:0007669"/>
    <property type="project" value="InterPro"/>
</dbReference>
<dbReference type="PROSITE" id="PS00908">
    <property type="entry name" value="MR_MLE_1"/>
    <property type="match status" value="1"/>
</dbReference>
<dbReference type="GO" id="GO:0016829">
    <property type="term" value="F:lyase activity"/>
    <property type="evidence" value="ECO:0007669"/>
    <property type="project" value="UniProtKB-KW"/>
</dbReference>
<dbReference type="SUPFAM" id="SSF54826">
    <property type="entry name" value="Enolase N-terminal domain-like"/>
    <property type="match status" value="1"/>
</dbReference>
<dbReference type="Pfam" id="PF13378">
    <property type="entry name" value="MR_MLE_C"/>
    <property type="match status" value="1"/>
</dbReference>
<feature type="domain" description="Mandelate racemase/muconate lactonizing enzyme N-terminal" evidence="2">
    <location>
        <begin position="18"/>
        <end position="109"/>
    </location>
</feature>
<dbReference type="Gene3D" id="3.30.390.10">
    <property type="entry name" value="Enolase-like, N-terminal domain"/>
    <property type="match status" value="1"/>
</dbReference>
<dbReference type="SUPFAM" id="SSF51604">
    <property type="entry name" value="Enolase C-terminal domain-like"/>
    <property type="match status" value="1"/>
</dbReference>
<evidence type="ECO:0000259" key="3">
    <source>
        <dbReference type="Pfam" id="PF13378"/>
    </source>
</evidence>
<name>A0A381YXJ4_9ZZZZ</name>
<reference evidence="4" key="1">
    <citation type="submission" date="2018-05" db="EMBL/GenBank/DDBJ databases">
        <authorList>
            <person name="Lanie J.A."/>
            <person name="Ng W.-L."/>
            <person name="Kazmierczak K.M."/>
            <person name="Andrzejewski T.M."/>
            <person name="Davidsen T.M."/>
            <person name="Wayne K.J."/>
            <person name="Tettelin H."/>
            <person name="Glass J.I."/>
            <person name="Rusch D."/>
            <person name="Podicherti R."/>
            <person name="Tsui H.-C.T."/>
            <person name="Winkler M.E."/>
        </authorList>
    </citation>
    <scope>NUCLEOTIDE SEQUENCE</scope>
</reference>
<dbReference type="InterPro" id="IPR013341">
    <property type="entry name" value="Mandelate_racemase_N_dom"/>
</dbReference>
<dbReference type="EMBL" id="UINC01019223">
    <property type="protein sequence ID" value="SVA81293.1"/>
    <property type="molecule type" value="Genomic_DNA"/>
</dbReference>
<sequence length="411" mass="46419">MKINKVETIYVDEFWQMCWIRIHTDSGEIGLGETWYLPRSVAAVVHEIFGPTLIDRDPMDREGIWDELFKLAGIFTYSGAELRALSAIDIALWDIVGQALDQPIYNLLGGKCRDKIRIYNTIGSYGKWQDNEFEQRDPVGFLQSLIDEGITTAKAYYMAPYAAESGGNFVSAKQIKEGLAPLEKQRKALGDQIEIAHDGGGQWALAPAIRITQAMDEFDLLWQEEMIHPVNAQTHLKLANETKTPICAAERLMTRFEFREYIEKGAAEIVMPDLIWTGGISETKKIATLADTYQTPIAPHDWTGPVNVFACAHISMNCQNVMIQETNRAYYRGWYDKFIEPNIIIQDGYLLAPEGPGLGTRLKASVFDRHDVHVEQTTEARIWEPVGFKDPGQKVANFFSPNVPEGQEEPK</sequence>